<comment type="similarity">
    <text evidence="1">Belongs to the iron/ascorbate-dependent oxidoreductase family.</text>
</comment>
<dbReference type="InterPro" id="IPR005123">
    <property type="entry name" value="Oxoglu/Fe-dep_dioxygenase_dom"/>
</dbReference>
<accession>A0A520MIK4</accession>
<dbReference type="AlphaFoldDB" id="A0A520MIK4"/>
<keyword evidence="1" id="KW-0479">Metal-binding</keyword>
<evidence type="ECO:0000313" key="3">
    <source>
        <dbReference type="EMBL" id="RZO21055.1"/>
    </source>
</evidence>
<evidence type="ECO:0000256" key="1">
    <source>
        <dbReference type="RuleBase" id="RU003682"/>
    </source>
</evidence>
<reference evidence="3 4" key="1">
    <citation type="submission" date="2019-02" db="EMBL/GenBank/DDBJ databases">
        <title>Prokaryotic population dynamics and viral predation in marine succession experiment using metagenomics: the confinement effect.</title>
        <authorList>
            <person name="Haro-Moreno J.M."/>
            <person name="Rodriguez-Valera F."/>
            <person name="Lopez-Perez M."/>
        </authorList>
    </citation>
    <scope>NUCLEOTIDE SEQUENCE [LARGE SCALE GENOMIC DNA]</scope>
    <source>
        <strain evidence="3">MED-G170</strain>
    </source>
</reference>
<feature type="domain" description="Fe2OG dioxygenase" evidence="2">
    <location>
        <begin position="91"/>
        <end position="204"/>
    </location>
</feature>
<dbReference type="SUPFAM" id="SSF51197">
    <property type="entry name" value="Clavaminate synthase-like"/>
    <property type="match status" value="1"/>
</dbReference>
<dbReference type="Gene3D" id="2.60.120.620">
    <property type="entry name" value="q2cbj1_9rhob like domain"/>
    <property type="match status" value="1"/>
</dbReference>
<proteinExistence type="inferred from homology"/>
<keyword evidence="3" id="KW-0223">Dioxygenase</keyword>
<dbReference type="EMBL" id="SHBP01000002">
    <property type="protein sequence ID" value="RZO21055.1"/>
    <property type="molecule type" value="Genomic_DNA"/>
</dbReference>
<name>A0A520MIK4_9GAMM</name>
<dbReference type="Pfam" id="PF05721">
    <property type="entry name" value="PhyH"/>
    <property type="match status" value="1"/>
</dbReference>
<dbReference type="GO" id="GO:0016706">
    <property type="term" value="F:2-oxoglutarate-dependent dioxygenase activity"/>
    <property type="evidence" value="ECO:0007669"/>
    <property type="project" value="UniProtKB-ARBA"/>
</dbReference>
<dbReference type="GO" id="GO:0046872">
    <property type="term" value="F:metal ion binding"/>
    <property type="evidence" value="ECO:0007669"/>
    <property type="project" value="UniProtKB-KW"/>
</dbReference>
<gene>
    <name evidence="3" type="ORF">EVB03_02160</name>
</gene>
<protein>
    <submittedName>
        <fullName evidence="3">Phytanoyl-CoA dioxygenase</fullName>
    </submittedName>
</protein>
<evidence type="ECO:0000313" key="4">
    <source>
        <dbReference type="Proteomes" id="UP000315889"/>
    </source>
</evidence>
<organism evidence="3 4">
    <name type="scientific">SAR92 clade bacterium</name>
    <dbReference type="NCBI Taxonomy" id="2315479"/>
    <lineage>
        <taxon>Bacteria</taxon>
        <taxon>Pseudomonadati</taxon>
        <taxon>Pseudomonadota</taxon>
        <taxon>Gammaproteobacteria</taxon>
        <taxon>Cellvibrionales</taxon>
        <taxon>Porticoccaceae</taxon>
        <taxon>SAR92 clade</taxon>
    </lineage>
</organism>
<dbReference type="PROSITE" id="PS51471">
    <property type="entry name" value="FE2OG_OXY"/>
    <property type="match status" value="1"/>
</dbReference>
<dbReference type="InterPro" id="IPR008775">
    <property type="entry name" value="Phytyl_CoA_dOase-like"/>
</dbReference>
<dbReference type="Proteomes" id="UP000315889">
    <property type="component" value="Unassembled WGS sequence"/>
</dbReference>
<keyword evidence="1" id="KW-0408">Iron</keyword>
<evidence type="ECO:0000259" key="2">
    <source>
        <dbReference type="PROSITE" id="PS51471"/>
    </source>
</evidence>
<keyword evidence="1" id="KW-0560">Oxidoreductase</keyword>
<sequence>MTNESLAKEFWQQGYLSIDNFFDQALMDQYHALILNQFGDNPDYRHNAEFLEKSNTDVIPWFPQLDGLNVFDIAEQDPRLKDLTSAILGSGWSSLYSMVMYSKQGSQGQAWHQDCPPEDKSQFNLNRLAYTMDIGQDVGGETLVVPRTHKGGVISVGDINEDLPDQVVLRPKKGTLILVHGHLWHRVMPVHGPYRVSTNYRCCPSNTPEDITDTCVYRNMRYQFSTNTVIEERRA</sequence>
<comment type="caution">
    <text evidence="3">The sequence shown here is derived from an EMBL/GenBank/DDBJ whole genome shotgun (WGS) entry which is preliminary data.</text>
</comment>